<evidence type="ECO:0000256" key="7">
    <source>
        <dbReference type="SAM" id="MobiDB-lite"/>
    </source>
</evidence>
<dbReference type="PANTHER" id="PTHR33217:SF8">
    <property type="entry name" value="MUTATOR FAMILY TRANSPOSASE"/>
    <property type="match status" value="1"/>
</dbReference>
<comment type="caution">
    <text evidence="8">The sequence shown here is derived from an EMBL/GenBank/DDBJ whole genome shotgun (WGS) entry which is preliminary data.</text>
</comment>
<evidence type="ECO:0000313" key="8">
    <source>
        <dbReference type="EMBL" id="MBM7563064.1"/>
    </source>
</evidence>
<protein>
    <recommendedName>
        <fullName evidence="6">Mutator family transposase</fullName>
    </recommendedName>
</protein>
<evidence type="ECO:0000256" key="4">
    <source>
        <dbReference type="ARBA" id="ARBA00023125"/>
    </source>
</evidence>
<name>A0ABS2MUG0_9FIRM</name>
<evidence type="ECO:0000313" key="9">
    <source>
        <dbReference type="Proteomes" id="UP000767854"/>
    </source>
</evidence>
<keyword evidence="3 6" id="KW-0815">Transposition</keyword>
<evidence type="ECO:0000256" key="6">
    <source>
        <dbReference type="RuleBase" id="RU365089"/>
    </source>
</evidence>
<dbReference type="Proteomes" id="UP000767854">
    <property type="component" value="Unassembled WGS sequence"/>
</dbReference>
<dbReference type="EMBL" id="JAFBDT010000072">
    <property type="protein sequence ID" value="MBM7563064.1"/>
    <property type="molecule type" value="Genomic_DNA"/>
</dbReference>
<dbReference type="Pfam" id="PF00872">
    <property type="entry name" value="Transposase_mut"/>
    <property type="match status" value="1"/>
</dbReference>
<dbReference type="PANTHER" id="PTHR33217">
    <property type="entry name" value="TRANSPOSASE FOR INSERTION SEQUENCE ELEMENT IS1081"/>
    <property type="match status" value="1"/>
</dbReference>
<dbReference type="NCBIfam" id="NF033543">
    <property type="entry name" value="transpos_IS256"/>
    <property type="match status" value="1"/>
</dbReference>
<keyword evidence="6" id="KW-0814">Transposable element</keyword>
<keyword evidence="9" id="KW-1185">Reference proteome</keyword>
<proteinExistence type="inferred from homology"/>
<keyword evidence="5 6" id="KW-0233">DNA recombination</keyword>
<gene>
    <name evidence="8" type="ORF">JOC49_002646</name>
</gene>
<comment type="similarity">
    <text evidence="2 6">Belongs to the transposase mutator family.</text>
</comment>
<reference evidence="8 9" key="1">
    <citation type="submission" date="2021-01" db="EMBL/GenBank/DDBJ databases">
        <title>Genomic Encyclopedia of Type Strains, Phase IV (KMG-IV): sequencing the most valuable type-strain genomes for metagenomic binning, comparative biology and taxonomic classification.</title>
        <authorList>
            <person name="Goeker M."/>
        </authorList>
    </citation>
    <scope>NUCLEOTIDE SEQUENCE [LARGE SCALE GENOMIC DNA]</scope>
    <source>
        <strain evidence="8 9">DSM 24436</strain>
    </source>
</reference>
<feature type="region of interest" description="Disordered" evidence="7">
    <location>
        <begin position="63"/>
        <end position="101"/>
    </location>
</feature>
<dbReference type="InterPro" id="IPR001207">
    <property type="entry name" value="Transposase_mutator"/>
</dbReference>
<comment type="function">
    <text evidence="1 6">Required for the transposition of the insertion element.</text>
</comment>
<accession>A0ABS2MUG0</accession>
<sequence>MEGITQMAKKKDPTPGEAIAKSIIETYDPKTTEDIQDALKSIFGPIFESMLEGEMEHHLGFASNDHSEKTTTNRRNGRGKKTINTSMGGIEINPPRDREATFDPQIIPKRTTDVSSIEGKVLSMYAKGISQRDIADIIEDIYGFSISHQQISIITDSVLEELTTWQRRPLKKFYPFLFVDCFYVNIRTEYETKKHAIYTILAYDLKGKKDILGLWIGESENKSQWMQIFDELKIRGVEDIGFISMDGLPGLEDGAATIFPKAVIQRCIVHMIRNSIKYIPQKKYKAFTAHLKLIYKAPNKKVALLEFEKFKEQWSEYPGAIRVWDANWKHVEQLYNYTEAIRKVMYTTNAIESVNS</sequence>
<organism evidence="8 9">
    <name type="scientific">Fusibacter tunisiensis</name>
    <dbReference type="NCBI Taxonomy" id="1008308"/>
    <lineage>
        <taxon>Bacteria</taxon>
        <taxon>Bacillati</taxon>
        <taxon>Bacillota</taxon>
        <taxon>Clostridia</taxon>
        <taxon>Eubacteriales</taxon>
        <taxon>Eubacteriales Family XII. Incertae Sedis</taxon>
        <taxon>Fusibacter</taxon>
    </lineage>
</organism>
<evidence type="ECO:0000256" key="2">
    <source>
        <dbReference type="ARBA" id="ARBA00010961"/>
    </source>
</evidence>
<keyword evidence="4 6" id="KW-0238">DNA-binding</keyword>
<evidence type="ECO:0000256" key="3">
    <source>
        <dbReference type="ARBA" id="ARBA00022578"/>
    </source>
</evidence>
<evidence type="ECO:0000256" key="1">
    <source>
        <dbReference type="ARBA" id="ARBA00002190"/>
    </source>
</evidence>
<feature type="non-terminal residue" evidence="8">
    <location>
        <position position="356"/>
    </location>
</feature>
<evidence type="ECO:0000256" key="5">
    <source>
        <dbReference type="ARBA" id="ARBA00023172"/>
    </source>
</evidence>